<feature type="domain" description="Rubredoxin binding" evidence="10">
    <location>
        <begin position="310"/>
        <end position="380"/>
    </location>
</feature>
<dbReference type="InterPro" id="IPR023753">
    <property type="entry name" value="FAD/NAD-binding_dom"/>
</dbReference>
<evidence type="ECO:0000256" key="5">
    <source>
        <dbReference type="ARBA" id="ARBA00022630"/>
    </source>
</evidence>
<dbReference type="KEGG" id="bsan:CHH28_04755"/>
<evidence type="ECO:0000259" key="10">
    <source>
        <dbReference type="Pfam" id="PF18113"/>
    </source>
</evidence>
<evidence type="ECO:0000256" key="1">
    <source>
        <dbReference type="ARBA" id="ARBA00001974"/>
    </source>
</evidence>
<accession>A0A222FHC4</accession>
<evidence type="ECO:0000259" key="9">
    <source>
        <dbReference type="Pfam" id="PF07992"/>
    </source>
</evidence>
<dbReference type="PRINTS" id="PR00368">
    <property type="entry name" value="FADPNR"/>
</dbReference>
<protein>
    <submittedName>
        <fullName evidence="11">FAD-dependent oxidoreductase</fullName>
    </submittedName>
</protein>
<organism evidence="11 12">
    <name type="scientific">Bacterioplanes sanyensis</name>
    <dbReference type="NCBI Taxonomy" id="1249553"/>
    <lineage>
        <taxon>Bacteria</taxon>
        <taxon>Pseudomonadati</taxon>
        <taxon>Pseudomonadota</taxon>
        <taxon>Gammaproteobacteria</taxon>
        <taxon>Oceanospirillales</taxon>
        <taxon>Oceanospirillaceae</taxon>
        <taxon>Bacterioplanes</taxon>
    </lineage>
</organism>
<comment type="cofactor">
    <cofactor evidence="1">
        <name>FAD</name>
        <dbReference type="ChEBI" id="CHEBI:57692"/>
    </cofactor>
</comment>
<evidence type="ECO:0000313" key="12">
    <source>
        <dbReference type="Proteomes" id="UP000202440"/>
    </source>
</evidence>
<dbReference type="Proteomes" id="UP000202440">
    <property type="component" value="Chromosome"/>
</dbReference>
<dbReference type="PANTHER" id="PTHR43429:SF3">
    <property type="entry name" value="NITRITE REDUCTASE [NAD(P)H]"/>
    <property type="match status" value="1"/>
</dbReference>
<keyword evidence="5" id="KW-0285">Flavoprotein</keyword>
<dbReference type="Pfam" id="PF18113">
    <property type="entry name" value="Rbx_binding"/>
    <property type="match status" value="1"/>
</dbReference>
<evidence type="ECO:0000313" key="11">
    <source>
        <dbReference type="EMBL" id="ASP38032.1"/>
    </source>
</evidence>
<evidence type="ECO:0000256" key="8">
    <source>
        <dbReference type="ARBA" id="ARBA00023027"/>
    </source>
</evidence>
<dbReference type="InterPro" id="IPR041364">
    <property type="entry name" value="Rbx-bd"/>
</dbReference>
<proteinExistence type="inferred from homology"/>
<dbReference type="Gene3D" id="3.30.390.120">
    <property type="match status" value="1"/>
</dbReference>
<reference evidence="11 12" key="1">
    <citation type="submission" date="2017-07" db="EMBL/GenBank/DDBJ databases">
        <title>Annotated genome sequence of Bacterioplanes sanyensis isolated from Red Sea.</title>
        <authorList>
            <person name="Rehman Z.U."/>
        </authorList>
    </citation>
    <scope>NUCLEOTIDE SEQUENCE [LARGE SCALE GENOMIC DNA]</scope>
    <source>
        <strain evidence="11 12">NV9</strain>
    </source>
</reference>
<name>A0A222FHC4_9GAMM</name>
<comment type="similarity">
    <text evidence="3">Belongs to the FAD-dependent oxidoreductase family.</text>
</comment>
<dbReference type="PRINTS" id="PR00411">
    <property type="entry name" value="PNDRDTASEI"/>
</dbReference>
<sequence>MTHTDAPIVVIGSGLAGYNLVKELRKLNPEQAILIITADDGANYSKPMLSTGFTKDKTAEQLAMASAADMAEQLNIVIRTHTRVTNIDPAMKKVFIGEEPVVYSKLVLAWGADVVHARFEGDAAQRIFSVNDLHDYARFRRAAYGKQRVLIMGAGLIGCEFANDLANGGIQSDVVAPCDQVLPGLLPAAAATAVQTGLESLGVRFHLGPLVSRIETTEDGVRATLSNGEQIEADLVLSAIGLRPRLDLAVKAGLKVNRGICVDRTLQTSEADIYALGDCAEIDGQVLLYVLPLMTSARALAKTLAGQTTPVSFGPMPVTIKTPVVPVVVAPPQSGVEGAWQIDGQGSDIQAEFRAPGGELLGYALTGGTVSNKVALNKELPPLLP</sequence>
<dbReference type="PANTHER" id="PTHR43429">
    <property type="entry name" value="PYRIDINE NUCLEOTIDE-DISULFIDE OXIDOREDUCTASE DOMAIN-CONTAINING"/>
    <property type="match status" value="1"/>
</dbReference>
<evidence type="ECO:0000256" key="7">
    <source>
        <dbReference type="ARBA" id="ARBA00023002"/>
    </source>
</evidence>
<dbReference type="EMBL" id="CP022530">
    <property type="protein sequence ID" value="ASP38032.1"/>
    <property type="molecule type" value="Genomic_DNA"/>
</dbReference>
<gene>
    <name evidence="11" type="ORF">CHH28_04755</name>
</gene>
<dbReference type="RefSeq" id="WP_094059231.1">
    <property type="nucleotide sequence ID" value="NZ_CP022530.1"/>
</dbReference>
<dbReference type="GO" id="GO:0016491">
    <property type="term" value="F:oxidoreductase activity"/>
    <property type="evidence" value="ECO:0007669"/>
    <property type="project" value="UniProtKB-KW"/>
</dbReference>
<dbReference type="Pfam" id="PF07992">
    <property type="entry name" value="Pyr_redox_2"/>
    <property type="match status" value="1"/>
</dbReference>
<keyword evidence="8" id="KW-0520">NAD</keyword>
<keyword evidence="12" id="KW-1185">Reference proteome</keyword>
<keyword evidence="6" id="KW-0274">FAD</keyword>
<keyword evidence="7" id="KW-0560">Oxidoreductase</keyword>
<dbReference type="Gene3D" id="3.50.50.60">
    <property type="entry name" value="FAD/NAD(P)-binding domain"/>
    <property type="match status" value="2"/>
</dbReference>
<evidence type="ECO:0000256" key="2">
    <source>
        <dbReference type="ARBA" id="ARBA00004496"/>
    </source>
</evidence>
<evidence type="ECO:0000256" key="4">
    <source>
        <dbReference type="ARBA" id="ARBA00022490"/>
    </source>
</evidence>
<dbReference type="InterPro" id="IPR050260">
    <property type="entry name" value="FAD-bd_OxRdtase"/>
</dbReference>
<comment type="subcellular location">
    <subcellularLocation>
        <location evidence="2">Cytoplasm</location>
    </subcellularLocation>
</comment>
<evidence type="ECO:0000256" key="6">
    <source>
        <dbReference type="ARBA" id="ARBA00022827"/>
    </source>
</evidence>
<dbReference type="InterPro" id="IPR036188">
    <property type="entry name" value="FAD/NAD-bd_sf"/>
</dbReference>
<feature type="domain" description="FAD/NAD(P)-binding" evidence="9">
    <location>
        <begin position="8"/>
        <end position="283"/>
    </location>
</feature>
<evidence type="ECO:0000256" key="3">
    <source>
        <dbReference type="ARBA" id="ARBA00006442"/>
    </source>
</evidence>
<dbReference type="GO" id="GO:0005737">
    <property type="term" value="C:cytoplasm"/>
    <property type="evidence" value="ECO:0007669"/>
    <property type="project" value="UniProtKB-SubCell"/>
</dbReference>
<dbReference type="AlphaFoldDB" id="A0A222FHC4"/>
<dbReference type="SUPFAM" id="SSF51905">
    <property type="entry name" value="FAD/NAD(P)-binding domain"/>
    <property type="match status" value="1"/>
</dbReference>
<dbReference type="OrthoDB" id="9800607at2"/>
<keyword evidence="4" id="KW-0963">Cytoplasm</keyword>